<dbReference type="InParanoid" id="K1VSZ1"/>
<name>K1VSZ1_TRIAC</name>
<evidence type="ECO:0000313" key="3">
    <source>
        <dbReference type="EMBL" id="EKD03636.1"/>
    </source>
</evidence>
<evidence type="ECO:0000256" key="1">
    <source>
        <dbReference type="SAM" id="MobiDB-lite"/>
    </source>
</evidence>
<keyword evidence="2" id="KW-0732">Signal</keyword>
<dbReference type="Proteomes" id="UP000006757">
    <property type="component" value="Unassembled WGS sequence"/>
</dbReference>
<dbReference type="HOGENOM" id="CLU_035170_0_0_1"/>
<keyword evidence="4" id="KW-1185">Reference proteome</keyword>
<evidence type="ECO:0000256" key="2">
    <source>
        <dbReference type="SAM" id="SignalP"/>
    </source>
</evidence>
<proteinExistence type="predicted"/>
<feature type="signal peptide" evidence="2">
    <location>
        <begin position="1"/>
        <end position="16"/>
    </location>
</feature>
<dbReference type="eggNOG" id="ENOG502SBFD">
    <property type="taxonomic scope" value="Eukaryota"/>
</dbReference>
<dbReference type="AlphaFoldDB" id="K1VSZ1"/>
<feature type="chain" id="PRO_5003854341" description="VWFA domain-containing protein" evidence="2">
    <location>
        <begin position="17"/>
        <end position="493"/>
    </location>
</feature>
<evidence type="ECO:0008006" key="5">
    <source>
        <dbReference type="Google" id="ProtNLM"/>
    </source>
</evidence>
<comment type="caution">
    <text evidence="3">The sequence shown here is derived from an EMBL/GenBank/DDBJ whole genome shotgun (WGS) entry which is preliminary data.</text>
</comment>
<accession>K1VSZ1</accession>
<reference evidence="3 4" key="1">
    <citation type="journal article" date="2012" name="Eukaryot. Cell">
        <title>Genome sequence of the Trichosporon asahii environmental strain CBS 8904.</title>
        <authorList>
            <person name="Yang R.Y."/>
            <person name="Li H.T."/>
            <person name="Zhu H."/>
            <person name="Zhou G.P."/>
            <person name="Wang M."/>
            <person name="Wang L."/>
        </authorList>
    </citation>
    <scope>NUCLEOTIDE SEQUENCE [LARGE SCALE GENOMIC DNA]</scope>
    <source>
        <strain evidence="3 4">CBS 8904</strain>
    </source>
</reference>
<dbReference type="EMBL" id="AMBO01000244">
    <property type="protein sequence ID" value="EKD03636.1"/>
    <property type="molecule type" value="Genomic_DNA"/>
</dbReference>
<feature type="compositionally biased region" description="Polar residues" evidence="1">
    <location>
        <begin position="338"/>
        <end position="351"/>
    </location>
</feature>
<dbReference type="STRING" id="1220162.K1VSZ1"/>
<evidence type="ECO:0000313" key="4">
    <source>
        <dbReference type="Proteomes" id="UP000006757"/>
    </source>
</evidence>
<organism evidence="3 4">
    <name type="scientific">Trichosporon asahii var. asahii (strain CBS 8904)</name>
    <name type="common">Yeast</name>
    <dbReference type="NCBI Taxonomy" id="1220162"/>
    <lineage>
        <taxon>Eukaryota</taxon>
        <taxon>Fungi</taxon>
        <taxon>Dikarya</taxon>
        <taxon>Basidiomycota</taxon>
        <taxon>Agaricomycotina</taxon>
        <taxon>Tremellomycetes</taxon>
        <taxon>Trichosporonales</taxon>
        <taxon>Trichosporonaceae</taxon>
        <taxon>Trichosporon</taxon>
    </lineage>
</organism>
<sequence length="493" mass="52764">MMKLFGLSLIASLAAASPMKAMTPEPRAWGFCDNPGRLIALSIDAHGQIAEEDPDNIRKYGGYKFLDFLTALNETTDISKADKVSVIAYKEWSETFVGDPNADDSARNLITRMGAEGFSELRYAFGVADRELEKMGSDQDRRGLVMIGASFAENQGWVADEVNNLKNKGIRINYAQLTVHDDRRVKGIDPGVANAIRETGGIAMEIKNKEDMDKFFHDATTNGLTHNDNKCKRTDIPKSGGPLGNDIHNVGQCISDNEAVYTYKPTSEDRNLVENLEYNIELVSTERPTVIVATFINKVTGQTSSVTISKRNPFGRLTGQVRPPEEIEVRVKVTGADQNDCQYKINSNIKPTNPKPSTSSQAPPPPSSSAPPPTSSSNPPPTSSSNPPPTSSSNPPPSSSSNPPPSSSATPSTSSSTQPTPSASSACPTNATSTVIQTSTIVSTVTQTATGNATQTVTVTQSASATPTPTGDNCICKCKCDQKGAQPMPRFEL</sequence>
<protein>
    <recommendedName>
        <fullName evidence="5">VWFA domain-containing protein</fullName>
    </recommendedName>
</protein>
<gene>
    <name evidence="3" type="ORF">A1Q2_02073</name>
</gene>
<feature type="compositionally biased region" description="Pro residues" evidence="1">
    <location>
        <begin position="362"/>
        <end position="406"/>
    </location>
</feature>
<feature type="region of interest" description="Disordered" evidence="1">
    <location>
        <begin position="338"/>
        <end position="429"/>
    </location>
</feature>
<feature type="compositionally biased region" description="Low complexity" evidence="1">
    <location>
        <begin position="407"/>
        <end position="429"/>
    </location>
</feature>